<evidence type="ECO:0000313" key="2">
    <source>
        <dbReference type="EMBL" id="KAH3662563.1"/>
    </source>
</evidence>
<gene>
    <name evidence="2" type="ORF">OGAPHI_005815</name>
</gene>
<organism evidence="2 3">
    <name type="scientific">Ogataea philodendri</name>
    <dbReference type="NCBI Taxonomy" id="1378263"/>
    <lineage>
        <taxon>Eukaryota</taxon>
        <taxon>Fungi</taxon>
        <taxon>Dikarya</taxon>
        <taxon>Ascomycota</taxon>
        <taxon>Saccharomycotina</taxon>
        <taxon>Pichiomycetes</taxon>
        <taxon>Pichiales</taxon>
        <taxon>Pichiaceae</taxon>
        <taxon>Ogataea</taxon>
    </lineage>
</organism>
<dbReference type="AlphaFoldDB" id="A0A9P8NZ38"/>
<name>A0A9P8NZ38_9ASCO</name>
<sequence length="296" mass="33483">MRGRVSQHYLEQQRKDKQVRVARDPHQNTDSEDDVAESSVEQHRWDDWHCAGLEFNGYKQCQQRQTQNKHESTSVTDPLMSILSRAWDERWKCVGFGSWMKWWPTRIPANATGTWNRKHHLQPNVSAITPPSDAPQIDPNPSSRFWKACQFPLFSGAMMSELTMVAKVTKPPPPIPVIARKKSSIRMLDDRPHPRHPTMKKPVAPIKQALRPSTSENEPYRGWNAVLVIRYDEVIHEAVLAALNSLPIVAYVDAVTVPSKPDRKTLANRDSSIHTKFGGSPGLDTTASSSTSLVEP</sequence>
<feature type="compositionally biased region" description="Basic and acidic residues" evidence="1">
    <location>
        <begin position="261"/>
        <end position="273"/>
    </location>
</feature>
<feature type="compositionally biased region" description="Basic and acidic residues" evidence="1">
    <location>
        <begin position="11"/>
        <end position="29"/>
    </location>
</feature>
<feature type="region of interest" description="Disordered" evidence="1">
    <location>
        <begin position="261"/>
        <end position="296"/>
    </location>
</feature>
<dbReference type="EMBL" id="JAEUBE010000378">
    <property type="protein sequence ID" value="KAH3662563.1"/>
    <property type="molecule type" value="Genomic_DNA"/>
</dbReference>
<proteinExistence type="predicted"/>
<evidence type="ECO:0000256" key="1">
    <source>
        <dbReference type="SAM" id="MobiDB-lite"/>
    </source>
</evidence>
<comment type="caution">
    <text evidence="2">The sequence shown here is derived from an EMBL/GenBank/DDBJ whole genome shotgun (WGS) entry which is preliminary data.</text>
</comment>
<reference evidence="2" key="1">
    <citation type="journal article" date="2021" name="Open Biol.">
        <title>Shared evolutionary footprints suggest mitochondrial oxidative damage underlies multiple complex I losses in fungi.</title>
        <authorList>
            <person name="Schikora-Tamarit M.A."/>
            <person name="Marcet-Houben M."/>
            <person name="Nosek J."/>
            <person name="Gabaldon T."/>
        </authorList>
    </citation>
    <scope>NUCLEOTIDE SEQUENCE</scope>
    <source>
        <strain evidence="2">CBS6075</strain>
    </source>
</reference>
<feature type="compositionally biased region" description="Polar residues" evidence="1">
    <location>
        <begin position="283"/>
        <end position="296"/>
    </location>
</feature>
<dbReference type="OrthoDB" id="10577948at2759"/>
<dbReference type="RefSeq" id="XP_046059652.1">
    <property type="nucleotide sequence ID" value="XM_046207037.1"/>
</dbReference>
<dbReference type="GeneID" id="70237779"/>
<feature type="region of interest" description="Disordered" evidence="1">
    <location>
        <begin position="1"/>
        <end position="40"/>
    </location>
</feature>
<accession>A0A9P8NZ38</accession>
<evidence type="ECO:0000313" key="3">
    <source>
        <dbReference type="Proteomes" id="UP000769157"/>
    </source>
</evidence>
<protein>
    <submittedName>
        <fullName evidence="2">Uncharacterized protein</fullName>
    </submittedName>
</protein>
<keyword evidence="3" id="KW-1185">Reference proteome</keyword>
<dbReference type="Proteomes" id="UP000769157">
    <property type="component" value="Unassembled WGS sequence"/>
</dbReference>
<reference evidence="2" key="2">
    <citation type="submission" date="2021-01" db="EMBL/GenBank/DDBJ databases">
        <authorList>
            <person name="Schikora-Tamarit M.A."/>
        </authorList>
    </citation>
    <scope>NUCLEOTIDE SEQUENCE</scope>
    <source>
        <strain evidence="2">CBS6075</strain>
    </source>
</reference>